<name>A0A0W4ZSU8_PNEC8</name>
<dbReference type="GO" id="GO:0046872">
    <property type="term" value="F:metal ion binding"/>
    <property type="evidence" value="ECO:0007669"/>
    <property type="project" value="UniProtKB-KW"/>
</dbReference>
<keyword evidence="7" id="KW-0325">Glycoprotein</keyword>
<comment type="cofactor">
    <cofactor evidence="1">
        <name>Mn(2+)</name>
        <dbReference type="ChEBI" id="CHEBI:29035"/>
    </cofactor>
</comment>
<sequence>MFLTIFAGAQVLAWSLRDSGSKKHLTALVTKNTLSESTLKALEEVYDEIISVDPIYSKDIDKLYLMGRPDLRSSLTKIHVWNQEKFKKIIYLDADTICLRNIDELFDLDTDFAAAPDVGWPDIFNSGVFVTKPNISVYNSLLSLSKNNISFDGGDQGLLNFYFPNWKRLPFTYNVVPSTSYQYFPAYFHFRSKISVIHFAGVKKPWMLNEDRVNCKPYNELIEKWFSIYRSHTKSQGFLNDLSFERKIHLKTEKTIEGQKSEETINKNNISYELLTRKIPSIYARMGFDHKQLDKQDLSSILSKTTFFYNSNYENQQNRLFNSNKLLFIPQPPLLIPSYLEEIEEYNIYRKETEEFNPYENEVLQIKKIHPFPWRKQKNEATRIFIDDDQENKIDMLKYDIKITKKNVFLQYKADEMPISEL</sequence>
<keyword evidence="4" id="KW-0808">Transferase</keyword>
<evidence type="ECO:0000256" key="9">
    <source>
        <dbReference type="ARBA" id="ARBA00038162"/>
    </source>
</evidence>
<evidence type="ECO:0000256" key="3">
    <source>
        <dbReference type="ARBA" id="ARBA00022490"/>
    </source>
</evidence>
<dbReference type="Pfam" id="PF01501">
    <property type="entry name" value="Glyco_transf_8"/>
    <property type="match status" value="1"/>
</dbReference>
<organism evidence="14 15">
    <name type="scientific">Pneumocystis carinii (strain B80)</name>
    <name type="common">Rat pneumocystis pneumonia agent</name>
    <name type="synonym">Pneumocystis carinii f. sp. carinii</name>
    <dbReference type="NCBI Taxonomy" id="1408658"/>
    <lineage>
        <taxon>Eukaryota</taxon>
        <taxon>Fungi</taxon>
        <taxon>Dikarya</taxon>
        <taxon>Ascomycota</taxon>
        <taxon>Taphrinomycotina</taxon>
        <taxon>Pneumocystomycetes</taxon>
        <taxon>Pneumocystaceae</taxon>
        <taxon>Pneumocystis</taxon>
    </lineage>
</organism>
<dbReference type="AlphaFoldDB" id="A0A0W4ZSU8"/>
<comment type="function">
    <text evidence="13">Self-glucosylating initiator of glycogen synthesis. It catalyzes the formation of a short alpha (1,4)-glucosyl chain covalently attached via a glucose 1-O-tyrosyl linkage to internal tyrosine residues and these chains act as primers for the elongation reaction catalyzed by glycogen synthase.</text>
</comment>
<accession>A0A0W4ZSU8</accession>
<reference evidence="15" key="1">
    <citation type="journal article" date="2016" name="Nat. Commun.">
        <title>Genome analysis of three Pneumocystis species reveals adaptation mechanisms to life exclusively in mammalian hosts.</title>
        <authorList>
            <person name="Ma L."/>
            <person name="Chen Z."/>
            <person name="Huang D.W."/>
            <person name="Kutty G."/>
            <person name="Ishihara M."/>
            <person name="Wang H."/>
            <person name="Abouelleil A."/>
            <person name="Bishop L."/>
            <person name="Davey E."/>
            <person name="Deng R."/>
            <person name="Deng X."/>
            <person name="Fan L."/>
            <person name="Fantoni G."/>
            <person name="Fitzgerald M."/>
            <person name="Gogineni E."/>
            <person name="Goldberg J.M."/>
            <person name="Handley G."/>
            <person name="Hu X."/>
            <person name="Huber C."/>
            <person name="Jiao X."/>
            <person name="Jones K."/>
            <person name="Levin J.Z."/>
            <person name="Liu Y."/>
            <person name="Macdonald P."/>
            <person name="Melnikov A."/>
            <person name="Raley C."/>
            <person name="Sassi M."/>
            <person name="Sherman B.T."/>
            <person name="Song X."/>
            <person name="Sykes S."/>
            <person name="Tran B."/>
            <person name="Walsh L."/>
            <person name="Xia Y."/>
            <person name="Yang J."/>
            <person name="Young S."/>
            <person name="Zeng Q."/>
            <person name="Zheng X."/>
            <person name="Stephens R."/>
            <person name="Nusbaum C."/>
            <person name="Birren B.W."/>
            <person name="Azadi P."/>
            <person name="Lempicki R.A."/>
            <person name="Cuomo C.A."/>
            <person name="Kovacs J.A."/>
        </authorList>
    </citation>
    <scope>NUCLEOTIDE SEQUENCE [LARGE SCALE GENOMIC DNA]</scope>
    <source>
        <strain evidence="15">B80</strain>
    </source>
</reference>
<evidence type="ECO:0000313" key="14">
    <source>
        <dbReference type="EMBL" id="KTW31448.1"/>
    </source>
</evidence>
<dbReference type="InterPro" id="IPR050587">
    <property type="entry name" value="GNT1/Glycosyltrans_8"/>
</dbReference>
<evidence type="ECO:0000256" key="7">
    <source>
        <dbReference type="ARBA" id="ARBA00023180"/>
    </source>
</evidence>
<comment type="subcellular location">
    <subcellularLocation>
        <location evidence="2">Cytoplasm</location>
    </subcellularLocation>
</comment>
<keyword evidence="15" id="KW-1185">Reference proteome</keyword>
<keyword evidence="3" id="KW-0963">Cytoplasm</keyword>
<evidence type="ECO:0000256" key="12">
    <source>
        <dbReference type="ARBA" id="ARBA00052293"/>
    </source>
</evidence>
<dbReference type="EMBL" id="LFVZ01000001">
    <property type="protein sequence ID" value="KTW31448.1"/>
    <property type="molecule type" value="Genomic_DNA"/>
</dbReference>
<comment type="catalytic activity">
    <reaction evidence="12">
        <text>L-tyrosyl-[glycogenin] + UDP-alpha-D-glucose = alpha-D-glucosyl-L-tyrosyl-[glycogenin] + UDP + H(+)</text>
        <dbReference type="Rhea" id="RHEA:23360"/>
        <dbReference type="Rhea" id="RHEA-COMP:14604"/>
        <dbReference type="Rhea" id="RHEA-COMP:14605"/>
        <dbReference type="ChEBI" id="CHEBI:15378"/>
        <dbReference type="ChEBI" id="CHEBI:46858"/>
        <dbReference type="ChEBI" id="CHEBI:58223"/>
        <dbReference type="ChEBI" id="CHEBI:58885"/>
        <dbReference type="ChEBI" id="CHEBI:140573"/>
        <dbReference type="EC" id="2.4.1.186"/>
    </reaction>
</comment>
<dbReference type="InterPro" id="IPR029044">
    <property type="entry name" value="Nucleotide-diphossugar_trans"/>
</dbReference>
<dbReference type="RefSeq" id="XP_018227564.1">
    <property type="nucleotide sequence ID" value="XM_018368711.1"/>
</dbReference>
<dbReference type="SUPFAM" id="SSF53448">
    <property type="entry name" value="Nucleotide-diphospho-sugar transferases"/>
    <property type="match status" value="1"/>
</dbReference>
<evidence type="ECO:0000256" key="5">
    <source>
        <dbReference type="ARBA" id="ARBA00022723"/>
    </source>
</evidence>
<evidence type="ECO:0000256" key="11">
    <source>
        <dbReference type="ARBA" id="ARBA00050886"/>
    </source>
</evidence>
<evidence type="ECO:0000256" key="13">
    <source>
        <dbReference type="ARBA" id="ARBA00057883"/>
    </source>
</evidence>
<dbReference type="PANTHER" id="PTHR11183">
    <property type="entry name" value="GLYCOGENIN SUBFAMILY MEMBER"/>
    <property type="match status" value="1"/>
</dbReference>
<evidence type="ECO:0000313" key="15">
    <source>
        <dbReference type="Proteomes" id="UP000054454"/>
    </source>
</evidence>
<dbReference type="EC" id="2.4.1.186" evidence="10"/>
<comment type="similarity">
    <text evidence="9">Belongs to the glycosyltransferase 8 family. Glycogenin subfamily.</text>
</comment>
<dbReference type="FunFam" id="3.90.550.10:FF:000092">
    <property type="entry name" value="Glycogenin 2"/>
    <property type="match status" value="1"/>
</dbReference>
<dbReference type="InterPro" id="IPR002495">
    <property type="entry name" value="Glyco_trans_8"/>
</dbReference>
<keyword evidence="8" id="KW-0464">Manganese</keyword>
<evidence type="ECO:0000256" key="6">
    <source>
        <dbReference type="ARBA" id="ARBA00023056"/>
    </source>
</evidence>
<evidence type="ECO:0000256" key="1">
    <source>
        <dbReference type="ARBA" id="ARBA00001936"/>
    </source>
</evidence>
<gene>
    <name evidence="14" type="ORF">T552_00090</name>
</gene>
<comment type="catalytic activity">
    <reaction evidence="11">
        <text>[1,4-alpha-D-glucosyl](n)-L-tyrosyl-[glycogenin] + UDP-alpha-D-glucose = [1,4-alpha-D-glucosyl](n+1)-L-tyrosyl-[glycogenin] + UDP + H(+)</text>
        <dbReference type="Rhea" id="RHEA:56560"/>
        <dbReference type="Rhea" id="RHEA-COMP:14606"/>
        <dbReference type="Rhea" id="RHEA-COMP:14607"/>
        <dbReference type="ChEBI" id="CHEBI:15378"/>
        <dbReference type="ChEBI" id="CHEBI:58223"/>
        <dbReference type="ChEBI" id="CHEBI:58885"/>
        <dbReference type="ChEBI" id="CHEBI:140574"/>
        <dbReference type="EC" id="2.4.1.186"/>
    </reaction>
</comment>
<dbReference type="GeneID" id="28934913"/>
<dbReference type="GO" id="GO:0008466">
    <property type="term" value="F:glycogenin glucosyltransferase activity"/>
    <property type="evidence" value="ECO:0007669"/>
    <property type="project" value="UniProtKB-EC"/>
</dbReference>
<comment type="caution">
    <text evidence="14">The sequence shown here is derived from an EMBL/GenBank/DDBJ whole genome shotgun (WGS) entry which is preliminary data.</text>
</comment>
<dbReference type="Proteomes" id="UP000054454">
    <property type="component" value="Unassembled WGS sequence"/>
</dbReference>
<dbReference type="CDD" id="cd02537">
    <property type="entry name" value="GT8_Glycogenin"/>
    <property type="match status" value="1"/>
</dbReference>
<proteinExistence type="inferred from homology"/>
<dbReference type="GO" id="GO:0005737">
    <property type="term" value="C:cytoplasm"/>
    <property type="evidence" value="ECO:0007669"/>
    <property type="project" value="UniProtKB-SubCell"/>
</dbReference>
<dbReference type="OrthoDB" id="2014201at2759"/>
<dbReference type="GO" id="GO:0005978">
    <property type="term" value="P:glycogen biosynthetic process"/>
    <property type="evidence" value="ECO:0007669"/>
    <property type="project" value="UniProtKB-KW"/>
</dbReference>
<evidence type="ECO:0000256" key="10">
    <source>
        <dbReference type="ARBA" id="ARBA00038934"/>
    </source>
</evidence>
<dbReference type="Gene3D" id="3.90.550.10">
    <property type="entry name" value="Spore Coat Polysaccharide Biosynthesis Protein SpsA, Chain A"/>
    <property type="match status" value="1"/>
</dbReference>
<keyword evidence="6" id="KW-0320">Glycogen biosynthesis</keyword>
<evidence type="ECO:0000256" key="8">
    <source>
        <dbReference type="ARBA" id="ARBA00023211"/>
    </source>
</evidence>
<evidence type="ECO:0000256" key="4">
    <source>
        <dbReference type="ARBA" id="ARBA00022679"/>
    </source>
</evidence>
<evidence type="ECO:0000256" key="2">
    <source>
        <dbReference type="ARBA" id="ARBA00004496"/>
    </source>
</evidence>
<dbReference type="VEuPathDB" id="FungiDB:T552_00090"/>
<protein>
    <recommendedName>
        <fullName evidence="10">glycogenin glucosyltransferase</fullName>
        <ecNumber evidence="10">2.4.1.186</ecNumber>
    </recommendedName>
</protein>
<keyword evidence="5" id="KW-0479">Metal-binding</keyword>